<sequence>MYRIDKHPTIKQLKVVKIPATKLAGVSRDLRTRITINEDSEFVGATAAECQDMLERGALNQVKRAREFAEKVSRTVKVENPRRRKRNVVAGGRVRVSAYLAGSQKPFSRKVKVVDAKAPVRVYVDIGCSGGVDAKDVEKRGLALLAFAHCLSKQRPVEVIAFTYFRIRRQDVLVKVPLGLKPVNWALAGAVIGHSAFMRDFAFRITHDVAKAPKAGCIAWGESYQGNTVAREILGAGPNDIVFGRGHLSDSVLRSDPVKWVASELDRVLNTKGN</sequence>
<organism evidence="2">
    <name type="scientific">marine sediment metagenome</name>
    <dbReference type="NCBI Taxonomy" id="412755"/>
    <lineage>
        <taxon>unclassified sequences</taxon>
        <taxon>metagenomes</taxon>
        <taxon>ecological metagenomes</taxon>
    </lineage>
</organism>
<dbReference type="Pfam" id="PF23822">
    <property type="entry name" value="DUF7192"/>
    <property type="match status" value="1"/>
</dbReference>
<protein>
    <recommendedName>
        <fullName evidence="1">DUF7192 domain-containing protein</fullName>
    </recommendedName>
</protein>
<dbReference type="InterPro" id="IPR055616">
    <property type="entry name" value="DUF7192"/>
</dbReference>
<evidence type="ECO:0000313" key="2">
    <source>
        <dbReference type="EMBL" id="KKN68015.1"/>
    </source>
</evidence>
<dbReference type="AlphaFoldDB" id="A0A0F9SGJ7"/>
<reference evidence="2" key="1">
    <citation type="journal article" date="2015" name="Nature">
        <title>Complex archaea that bridge the gap between prokaryotes and eukaryotes.</title>
        <authorList>
            <person name="Spang A."/>
            <person name="Saw J.H."/>
            <person name="Jorgensen S.L."/>
            <person name="Zaremba-Niedzwiedzka K."/>
            <person name="Martijn J."/>
            <person name="Lind A.E."/>
            <person name="van Eijk R."/>
            <person name="Schleper C."/>
            <person name="Guy L."/>
            <person name="Ettema T.J."/>
        </authorList>
    </citation>
    <scope>NUCLEOTIDE SEQUENCE</scope>
</reference>
<accession>A0A0F9SGJ7</accession>
<dbReference type="EMBL" id="LAZR01000460">
    <property type="protein sequence ID" value="KKN68015.1"/>
    <property type="molecule type" value="Genomic_DNA"/>
</dbReference>
<feature type="domain" description="DUF7192" evidence="1">
    <location>
        <begin position="38"/>
        <end position="228"/>
    </location>
</feature>
<comment type="caution">
    <text evidence="2">The sequence shown here is derived from an EMBL/GenBank/DDBJ whole genome shotgun (WGS) entry which is preliminary data.</text>
</comment>
<evidence type="ECO:0000259" key="1">
    <source>
        <dbReference type="Pfam" id="PF23822"/>
    </source>
</evidence>
<proteinExistence type="predicted"/>
<name>A0A0F9SGJ7_9ZZZZ</name>
<gene>
    <name evidence="2" type="ORF">LCGC14_0455710</name>
</gene>